<proteinExistence type="predicted"/>
<evidence type="ECO:0000256" key="1">
    <source>
        <dbReference type="ARBA" id="ARBA00004651"/>
    </source>
</evidence>
<comment type="subcellular location">
    <subcellularLocation>
        <location evidence="1">Cell membrane</location>
        <topology evidence="1">Multi-pass membrane protein</topology>
    </subcellularLocation>
</comment>
<dbReference type="RefSeq" id="WP_085361793.1">
    <property type="nucleotide sequence ID" value="NZ_NAFD01000192.1"/>
</dbReference>
<dbReference type="GO" id="GO:0005886">
    <property type="term" value="C:plasma membrane"/>
    <property type="evidence" value="ECO:0007669"/>
    <property type="project" value="UniProtKB-SubCell"/>
</dbReference>
<keyword evidence="3 6" id="KW-0812">Transmembrane</keyword>
<feature type="transmembrane region" description="Helical" evidence="6">
    <location>
        <begin position="45"/>
        <end position="64"/>
    </location>
</feature>
<dbReference type="AlphaFoldDB" id="A0A1X3GE18"/>
<keyword evidence="4 6" id="KW-1133">Transmembrane helix</keyword>
<evidence type="ECO:0000256" key="2">
    <source>
        <dbReference type="ARBA" id="ARBA00022475"/>
    </source>
</evidence>
<name>A0A1X3GE18_9BRAD</name>
<evidence type="ECO:0000256" key="3">
    <source>
        <dbReference type="ARBA" id="ARBA00022692"/>
    </source>
</evidence>
<dbReference type="OrthoDB" id="8256529at2"/>
<feature type="transmembrane region" description="Helical" evidence="6">
    <location>
        <begin position="76"/>
        <end position="97"/>
    </location>
</feature>
<keyword evidence="5 6" id="KW-0472">Membrane</keyword>
<organism evidence="7">
    <name type="scientific">Bradyrhizobium canariense</name>
    <dbReference type="NCBI Taxonomy" id="255045"/>
    <lineage>
        <taxon>Bacteria</taxon>
        <taxon>Pseudomonadati</taxon>
        <taxon>Pseudomonadota</taxon>
        <taxon>Alphaproteobacteria</taxon>
        <taxon>Hyphomicrobiales</taxon>
        <taxon>Nitrobacteraceae</taxon>
        <taxon>Bradyrhizobium</taxon>
    </lineage>
</organism>
<comment type="caution">
    <text evidence="7">The sequence shown here is derived from an EMBL/GenBank/DDBJ whole genome shotgun (WGS) entry which is preliminary data.</text>
</comment>
<evidence type="ECO:0000256" key="5">
    <source>
        <dbReference type="ARBA" id="ARBA00023136"/>
    </source>
</evidence>
<dbReference type="NCBIfam" id="TIGR02229">
    <property type="entry name" value="caa3_sub_IV"/>
    <property type="match status" value="1"/>
</dbReference>
<feature type="transmembrane region" description="Helical" evidence="6">
    <location>
        <begin position="20"/>
        <end position="38"/>
    </location>
</feature>
<protein>
    <submittedName>
        <fullName evidence="7">Oxidase</fullName>
    </submittedName>
</protein>
<sequence length="99" mass="10538">MNRQGEAGGVVRRLWARNLLIWAALLALLVLSLVAAYIPMGRMTTASGIIIATAKSALVVVLFMELASAKPLIRVAAISGLVFLLAMFALTFADVLARI</sequence>
<reference evidence="7" key="1">
    <citation type="submission" date="2017-03" db="EMBL/GenBank/DDBJ databases">
        <title>Whole genome sequences of fourteen strains of Bradyrhizobium canariense and one strain of Bradyrhizobium japonicum isolated from Lupinus (Papilionoideae: Genisteae) species in Algeria.</title>
        <authorList>
            <person name="Crovadore J."/>
            <person name="Chekireb D."/>
            <person name="Brachmann A."/>
            <person name="Chablais R."/>
            <person name="Cochard B."/>
            <person name="Lefort F."/>
        </authorList>
    </citation>
    <scope>NUCLEOTIDE SEQUENCE [LARGE SCALE GENOMIC DNA]</scope>
    <source>
        <strain evidence="7">UBMA195</strain>
    </source>
</reference>
<evidence type="ECO:0000256" key="4">
    <source>
        <dbReference type="ARBA" id="ARBA00022989"/>
    </source>
</evidence>
<evidence type="ECO:0000313" key="7">
    <source>
        <dbReference type="EMBL" id="OSJ03251.1"/>
    </source>
</evidence>
<dbReference type="InterPro" id="IPR011743">
    <property type="entry name" value="Caa3_sub_IV"/>
</dbReference>
<dbReference type="EMBL" id="NAFI01000187">
    <property type="protein sequence ID" value="OSJ03251.1"/>
    <property type="molecule type" value="Genomic_DNA"/>
</dbReference>
<evidence type="ECO:0000256" key="6">
    <source>
        <dbReference type="SAM" id="Phobius"/>
    </source>
</evidence>
<gene>
    <name evidence="7" type="ORF">BSZ18_32490</name>
</gene>
<keyword evidence="2" id="KW-1003">Cell membrane</keyword>
<dbReference type="Proteomes" id="UP000193553">
    <property type="component" value="Unassembled WGS sequence"/>
</dbReference>
<dbReference type="InterPro" id="IPR005171">
    <property type="entry name" value="Cyt_c_oxidase_su4_prok"/>
</dbReference>
<accession>A0A1X3GE18</accession>
<dbReference type="Pfam" id="PF03626">
    <property type="entry name" value="COX4_pro"/>
    <property type="match status" value="1"/>
</dbReference>